<evidence type="ECO:0000313" key="6">
    <source>
        <dbReference type="Ensembl" id="ENSMZEP00005030416.1"/>
    </source>
</evidence>
<dbReference type="FunFam" id="3.30.420.10:FF:000032">
    <property type="entry name" value="Retrovirus-related Pol polyprotein from transposon 297-like Protein"/>
    <property type="match status" value="1"/>
</dbReference>
<dbReference type="Pfam" id="PF17921">
    <property type="entry name" value="Integrase_H2C2"/>
    <property type="match status" value="1"/>
</dbReference>
<dbReference type="InterPro" id="IPR000477">
    <property type="entry name" value="RT_dom"/>
</dbReference>
<reference evidence="6" key="3">
    <citation type="submission" date="2025-09" db="UniProtKB">
        <authorList>
            <consortium name="Ensembl"/>
        </authorList>
    </citation>
    <scope>IDENTIFICATION</scope>
</reference>
<evidence type="ECO:0000313" key="7">
    <source>
        <dbReference type="Proteomes" id="UP000265160"/>
    </source>
</evidence>
<dbReference type="Gene3D" id="3.30.420.10">
    <property type="entry name" value="Ribonuclease H-like superfamily/Ribonuclease H"/>
    <property type="match status" value="1"/>
</dbReference>
<evidence type="ECO:0000259" key="5">
    <source>
        <dbReference type="PROSITE" id="PS50994"/>
    </source>
</evidence>
<dbReference type="PROSITE" id="PS50878">
    <property type="entry name" value="RT_POL"/>
    <property type="match status" value="1"/>
</dbReference>
<dbReference type="InterPro" id="IPR043502">
    <property type="entry name" value="DNA/RNA_pol_sf"/>
</dbReference>
<dbReference type="InterPro" id="IPR012337">
    <property type="entry name" value="RNaseH-like_sf"/>
</dbReference>
<proteinExistence type="inferred from homology"/>
<dbReference type="Pfam" id="PF00078">
    <property type="entry name" value="RVT_1"/>
    <property type="match status" value="1"/>
</dbReference>
<dbReference type="InterPro" id="IPR050951">
    <property type="entry name" value="Retrovirus_Pol_polyprotein"/>
</dbReference>
<dbReference type="GO" id="GO:0015074">
    <property type="term" value="P:DNA integration"/>
    <property type="evidence" value="ECO:0007669"/>
    <property type="project" value="InterPro"/>
</dbReference>
<evidence type="ECO:0000256" key="2">
    <source>
        <dbReference type="ARBA" id="ARBA00012180"/>
    </source>
</evidence>
<dbReference type="InterPro" id="IPR001584">
    <property type="entry name" value="Integrase_cat-core"/>
</dbReference>
<dbReference type="Pfam" id="PF00665">
    <property type="entry name" value="rve"/>
    <property type="match status" value="1"/>
</dbReference>
<evidence type="ECO:0000256" key="3">
    <source>
        <dbReference type="ARBA" id="ARBA00039658"/>
    </source>
</evidence>
<dbReference type="GO" id="GO:0004523">
    <property type="term" value="F:RNA-DNA hybrid ribonuclease activity"/>
    <property type="evidence" value="ECO:0007669"/>
    <property type="project" value="UniProtKB-EC"/>
</dbReference>
<dbReference type="GeneTree" id="ENSGT01000000214408"/>
<sequence length="409" mass="45420">MNSVLAGLIYKTCAVYLDDIVIASPTFEQHLVDLEEVLGRLQAAGLSLKLKKCQFCLDEFTFLGYRITSSGVKPDPDKVKAVKEFDTPTSVKHVRQFLGLTAGHLGVSKTLARLRFRFFWPKMAADVKRYVISCSVCQLTKPSQKKAAGLMVPIVPQIPWQYVGVDFVGPLPPTPTGNAYLIVFVDYLTKWVEASAVKEATSQVAAGKFVTDIFARHGTPTYLISDRGSPFVSELFEHVVSALGSVHRLTMAYHPQTNATERVNRTLKTAIRAYVGDKHTSWDKFLPQICFALRNASHDSTGMTPAMMLYGRELDTPLDLITQPSTAGVDEPGVPYPETLRASLQEAHDHAKAALDYSYTVVAKRFENCITIGTWRSCCLSFYNSILPALQNVMRSDQMNCIILLCHEN</sequence>
<dbReference type="PANTHER" id="PTHR37984:SF15">
    <property type="entry name" value="INTEGRASE CATALYTIC DOMAIN-CONTAINING PROTEIN"/>
    <property type="match status" value="1"/>
</dbReference>
<feature type="domain" description="Reverse transcriptase" evidence="4">
    <location>
        <begin position="1"/>
        <end position="67"/>
    </location>
</feature>
<dbReference type="SUPFAM" id="SSF53098">
    <property type="entry name" value="Ribonuclease H-like"/>
    <property type="match status" value="1"/>
</dbReference>
<dbReference type="InterPro" id="IPR041588">
    <property type="entry name" value="Integrase_H2C2"/>
</dbReference>
<dbReference type="EC" id="3.1.26.4" evidence="2"/>
<accession>A0A3P9D8I3</accession>
<evidence type="ECO:0000256" key="1">
    <source>
        <dbReference type="ARBA" id="ARBA00010879"/>
    </source>
</evidence>
<evidence type="ECO:0000259" key="4">
    <source>
        <dbReference type="PROSITE" id="PS50878"/>
    </source>
</evidence>
<dbReference type="Gene3D" id="1.10.340.70">
    <property type="match status" value="1"/>
</dbReference>
<dbReference type="SUPFAM" id="SSF56672">
    <property type="entry name" value="DNA/RNA polymerases"/>
    <property type="match status" value="1"/>
</dbReference>
<name>A0A3P9D8I3_9CICH</name>
<dbReference type="InterPro" id="IPR043128">
    <property type="entry name" value="Rev_trsase/Diguanyl_cyclase"/>
</dbReference>
<dbReference type="AlphaFoldDB" id="A0A3P9D8I3"/>
<dbReference type="InterPro" id="IPR036397">
    <property type="entry name" value="RNaseH_sf"/>
</dbReference>
<dbReference type="Ensembl" id="ENSMZET00005031373.1">
    <property type="protein sequence ID" value="ENSMZEP00005030416.1"/>
    <property type="gene ID" value="ENSMZEG00005022667.1"/>
</dbReference>
<protein>
    <recommendedName>
        <fullName evidence="3">Gypsy retrotransposon integrase-like protein 1</fullName>
        <ecNumber evidence="2">3.1.26.4</ecNumber>
    </recommendedName>
</protein>
<reference evidence="6 7" key="1">
    <citation type="journal article" date="2014" name="Nature">
        <title>The genomic substrate for adaptive radiation in African cichlid fish.</title>
        <authorList>
            <person name="Brawand D."/>
            <person name="Wagner C.E."/>
            <person name="Li Y.I."/>
            <person name="Malinsky M."/>
            <person name="Keller I."/>
            <person name="Fan S."/>
            <person name="Simakov O."/>
            <person name="Ng A.Y."/>
            <person name="Lim Z.W."/>
            <person name="Bezault E."/>
            <person name="Turner-Maier J."/>
            <person name="Johnson J."/>
            <person name="Alcazar R."/>
            <person name="Noh H.J."/>
            <person name="Russell P."/>
            <person name="Aken B."/>
            <person name="Alfoldi J."/>
            <person name="Amemiya C."/>
            <person name="Azzouzi N."/>
            <person name="Baroiller J.F."/>
            <person name="Barloy-Hubler F."/>
            <person name="Berlin A."/>
            <person name="Bloomquist R."/>
            <person name="Carleton K.L."/>
            <person name="Conte M.A."/>
            <person name="D'Cotta H."/>
            <person name="Eshel O."/>
            <person name="Gaffney L."/>
            <person name="Galibert F."/>
            <person name="Gante H.F."/>
            <person name="Gnerre S."/>
            <person name="Greuter L."/>
            <person name="Guyon R."/>
            <person name="Haddad N.S."/>
            <person name="Haerty W."/>
            <person name="Harris R.M."/>
            <person name="Hofmann H.A."/>
            <person name="Hourlier T."/>
            <person name="Hulata G."/>
            <person name="Jaffe D.B."/>
            <person name="Lara M."/>
            <person name="Lee A.P."/>
            <person name="MacCallum I."/>
            <person name="Mwaiko S."/>
            <person name="Nikaido M."/>
            <person name="Nishihara H."/>
            <person name="Ozouf-Costaz C."/>
            <person name="Penman D.J."/>
            <person name="Przybylski D."/>
            <person name="Rakotomanga M."/>
            <person name="Renn S.C.P."/>
            <person name="Ribeiro F.J."/>
            <person name="Ron M."/>
            <person name="Salzburger W."/>
            <person name="Sanchez-Pulido L."/>
            <person name="Santos M.E."/>
            <person name="Searle S."/>
            <person name="Sharpe T."/>
            <person name="Swofford R."/>
            <person name="Tan F.J."/>
            <person name="Williams L."/>
            <person name="Young S."/>
            <person name="Yin S."/>
            <person name="Okada N."/>
            <person name="Kocher T.D."/>
            <person name="Miska E.A."/>
            <person name="Lander E.S."/>
            <person name="Venkatesh B."/>
            <person name="Fernald R.D."/>
            <person name="Meyer A."/>
            <person name="Ponting C.P."/>
            <person name="Streelman J.T."/>
            <person name="Lindblad-Toh K."/>
            <person name="Seehausen O."/>
            <person name="Di Palma F."/>
        </authorList>
    </citation>
    <scope>NUCLEOTIDE SEQUENCE</scope>
</reference>
<dbReference type="GO" id="GO:0003676">
    <property type="term" value="F:nucleic acid binding"/>
    <property type="evidence" value="ECO:0007669"/>
    <property type="project" value="InterPro"/>
</dbReference>
<feature type="domain" description="Integrase catalytic" evidence="5">
    <location>
        <begin position="155"/>
        <end position="313"/>
    </location>
</feature>
<dbReference type="PROSITE" id="PS50994">
    <property type="entry name" value="INTEGRASE"/>
    <property type="match status" value="1"/>
</dbReference>
<keyword evidence="7" id="KW-1185">Reference proteome</keyword>
<dbReference type="Proteomes" id="UP000265160">
    <property type="component" value="LG4"/>
</dbReference>
<dbReference type="PANTHER" id="PTHR37984">
    <property type="entry name" value="PROTEIN CBG26694"/>
    <property type="match status" value="1"/>
</dbReference>
<organism evidence="6 7">
    <name type="scientific">Maylandia zebra</name>
    <name type="common">zebra mbuna</name>
    <dbReference type="NCBI Taxonomy" id="106582"/>
    <lineage>
        <taxon>Eukaryota</taxon>
        <taxon>Metazoa</taxon>
        <taxon>Chordata</taxon>
        <taxon>Craniata</taxon>
        <taxon>Vertebrata</taxon>
        <taxon>Euteleostomi</taxon>
        <taxon>Actinopterygii</taxon>
        <taxon>Neopterygii</taxon>
        <taxon>Teleostei</taxon>
        <taxon>Neoteleostei</taxon>
        <taxon>Acanthomorphata</taxon>
        <taxon>Ovalentaria</taxon>
        <taxon>Cichlomorphae</taxon>
        <taxon>Cichliformes</taxon>
        <taxon>Cichlidae</taxon>
        <taxon>African cichlids</taxon>
        <taxon>Pseudocrenilabrinae</taxon>
        <taxon>Haplochromini</taxon>
        <taxon>Maylandia</taxon>
        <taxon>Maylandia zebra complex</taxon>
    </lineage>
</organism>
<comment type="similarity">
    <text evidence="1">Belongs to the beta type-B retroviral polymerase family. HERV class-II K(HML-2) pol subfamily.</text>
</comment>
<reference evidence="6" key="2">
    <citation type="submission" date="2025-08" db="UniProtKB">
        <authorList>
            <consortium name="Ensembl"/>
        </authorList>
    </citation>
    <scope>IDENTIFICATION</scope>
</reference>
<dbReference type="Gene3D" id="3.30.70.270">
    <property type="match status" value="1"/>
</dbReference>